<reference evidence="1" key="1">
    <citation type="submission" date="2020-05" db="EMBL/GenBank/DDBJ databases">
        <authorList>
            <person name="Chiriac C."/>
            <person name="Salcher M."/>
            <person name="Ghai R."/>
            <person name="Kavagutti S V."/>
        </authorList>
    </citation>
    <scope>NUCLEOTIDE SEQUENCE</scope>
</reference>
<dbReference type="EMBL" id="CAFBOM010000142">
    <property type="protein sequence ID" value="CAB4989068.1"/>
    <property type="molecule type" value="Genomic_DNA"/>
</dbReference>
<proteinExistence type="predicted"/>
<name>A0A6J7N9I9_9ZZZZ</name>
<sequence length="37" mass="3899">MGAEIVGQPEVSFSGAPQHELLVKQCHPEHLASSEVG</sequence>
<protein>
    <submittedName>
        <fullName evidence="1">Unannotated protein</fullName>
    </submittedName>
</protein>
<organism evidence="1">
    <name type="scientific">freshwater metagenome</name>
    <dbReference type="NCBI Taxonomy" id="449393"/>
    <lineage>
        <taxon>unclassified sequences</taxon>
        <taxon>metagenomes</taxon>
        <taxon>ecological metagenomes</taxon>
    </lineage>
</organism>
<dbReference type="AlphaFoldDB" id="A0A6J7N9I9"/>
<evidence type="ECO:0000313" key="1">
    <source>
        <dbReference type="EMBL" id="CAB4989068.1"/>
    </source>
</evidence>
<accession>A0A6J7N9I9</accession>
<gene>
    <name evidence="1" type="ORF">UFOPK3957_00912</name>
</gene>